<organism evidence="1 2">
    <name type="scientific">Oceanibacterium hippocampi</name>
    <dbReference type="NCBI Taxonomy" id="745714"/>
    <lineage>
        <taxon>Bacteria</taxon>
        <taxon>Pseudomonadati</taxon>
        <taxon>Pseudomonadota</taxon>
        <taxon>Alphaproteobacteria</taxon>
        <taxon>Sneathiellales</taxon>
        <taxon>Sneathiellaceae</taxon>
        <taxon>Oceanibacterium</taxon>
    </lineage>
</organism>
<accession>A0A1Y5SQS4</accession>
<gene>
    <name evidence="1" type="ORF">OCH7691_01976</name>
</gene>
<dbReference type="EMBL" id="FWFR01000001">
    <property type="protein sequence ID" value="SLN46052.1"/>
    <property type="molecule type" value="Genomic_DNA"/>
</dbReference>
<dbReference type="InParanoid" id="A0A1Y5SQS4"/>
<evidence type="ECO:0000313" key="1">
    <source>
        <dbReference type="EMBL" id="SLN46052.1"/>
    </source>
</evidence>
<proteinExistence type="predicted"/>
<dbReference type="AlphaFoldDB" id="A0A1Y5SQS4"/>
<protein>
    <submittedName>
        <fullName evidence="1">Uncharacterized protein</fullName>
    </submittedName>
</protein>
<dbReference type="RefSeq" id="WP_085883186.1">
    <property type="nucleotide sequence ID" value="NZ_FWFR01000001.1"/>
</dbReference>
<sequence length="105" mass="11310">MFEISRISSNPDGFLVRYHGPGKLSEFRLALRRIAELTTPGGPTMILSIVEKDAAMAIDETEFDSVGARRLAVEMSSLLAAIGPGRSASVLSEDFAFAVARMYGT</sequence>
<keyword evidence="2" id="KW-1185">Reference proteome</keyword>
<reference evidence="1 2" key="1">
    <citation type="submission" date="2017-03" db="EMBL/GenBank/DDBJ databases">
        <authorList>
            <person name="Afonso C.L."/>
            <person name="Miller P.J."/>
            <person name="Scott M.A."/>
            <person name="Spackman E."/>
            <person name="Goraichik I."/>
            <person name="Dimitrov K.M."/>
            <person name="Suarez D.L."/>
            <person name="Swayne D.E."/>
        </authorList>
    </citation>
    <scope>NUCLEOTIDE SEQUENCE [LARGE SCALE GENOMIC DNA]</scope>
    <source>
        <strain evidence="1 2">CECT 7691</strain>
    </source>
</reference>
<evidence type="ECO:0000313" key="2">
    <source>
        <dbReference type="Proteomes" id="UP000193200"/>
    </source>
</evidence>
<name>A0A1Y5SQS4_9PROT</name>
<dbReference type="Proteomes" id="UP000193200">
    <property type="component" value="Unassembled WGS sequence"/>
</dbReference>